<evidence type="ECO:0000259" key="3">
    <source>
        <dbReference type="Pfam" id="PF11412"/>
    </source>
</evidence>
<dbReference type="PROSITE" id="PS51257">
    <property type="entry name" value="PROKAR_LIPOPROTEIN"/>
    <property type="match status" value="1"/>
</dbReference>
<evidence type="ECO:0000313" key="6">
    <source>
        <dbReference type="Proteomes" id="UP000576368"/>
    </source>
</evidence>
<sequence>MKGIVLCLMFVTLFLVAGGCHRGTDGKQGLKVLYVGFNPDRELPPRNFAHGAGIAESRYEKDMRERMPAFEKLLKQYFVKVQTVDARDYEESMTEEFDVIVFDGVPEPVYPKQEEAETELAPVAKKLADVVDTKALFAAHYFSDQYNKPTLFVGDKAGILGAALGLKLNWYCRCLDAHAYDVRGDHPIFQGPLPVDMTYERRLAPSSAISGVEGVTTPGVMDMWRVQTEGYREGGRERYRQGLVAFGDGFEENGDGERIAGGVSDKYRNAVAIGRHGNFFMWGFAADPNYMTETAQRVFINAICYISKFDGKVPVTRKYENGYVTREKLRQQLALFERDTFEHYREARMTYNEKLMELKREVEDLNAAGKEVPGDLMGQAWPQPQKVMEYEEYLNSYLKRDRERAGCSDAEEYRVYLKENMDYFYGGTGNFSFRVDRDLKQLGIAVGDVKGLERAIELLEGSPEEREKGERLLARYSMENFSTAAEWKTWLDEVRDRLIFSEACGYKFVDKVKGMAINWIDKTQGGVQQDNPVSVLAMRIGKEIQVQFTMKEGFHIYANSGEEGAYVLTDVKFEYPRGIEPDGKLKVPEGKAYEADSKVKIYEKKVTLVQPVKVIPADNKGVIICTVTYQACDDMICMPPVTEEIEVINL</sequence>
<keyword evidence="7" id="KW-1185">Reference proteome</keyword>
<feature type="chain" id="PRO_5030928945" description="Thiol:disulfide interchange protein DsbD N-terminal domain-containing protein" evidence="2">
    <location>
        <begin position="18"/>
        <end position="650"/>
    </location>
</feature>
<dbReference type="AlphaFoldDB" id="A0A7X5YCI5"/>
<evidence type="ECO:0000313" key="4">
    <source>
        <dbReference type="EMBL" id="NJC18595.1"/>
    </source>
</evidence>
<dbReference type="Proteomes" id="UP000576368">
    <property type="component" value="Unassembled WGS sequence"/>
</dbReference>
<organism evidence="4 6">
    <name type="scientific">Butyricimonas paravirosa</name>
    <dbReference type="NCBI Taxonomy" id="1472417"/>
    <lineage>
        <taxon>Bacteria</taxon>
        <taxon>Pseudomonadati</taxon>
        <taxon>Bacteroidota</taxon>
        <taxon>Bacteroidia</taxon>
        <taxon>Bacteroidales</taxon>
        <taxon>Odoribacteraceae</taxon>
        <taxon>Butyricimonas</taxon>
    </lineage>
</organism>
<evidence type="ECO:0000256" key="1">
    <source>
        <dbReference type="SAM" id="Coils"/>
    </source>
</evidence>
<proteinExistence type="predicted"/>
<accession>A0A7X5YCI5</accession>
<feature type="signal peptide" evidence="2">
    <location>
        <begin position="1"/>
        <end position="17"/>
    </location>
</feature>
<dbReference type="Proteomes" id="UP001302374">
    <property type="component" value="Chromosome"/>
</dbReference>
<evidence type="ECO:0000313" key="5">
    <source>
        <dbReference type="EMBL" id="WOF11240.1"/>
    </source>
</evidence>
<dbReference type="RefSeq" id="WP_118302151.1">
    <property type="nucleotide sequence ID" value="NZ_BMPA01000007.1"/>
</dbReference>
<gene>
    <name evidence="5" type="ORF">F1644_02650</name>
    <name evidence="4" type="ORF">GGR15_002222</name>
</gene>
<dbReference type="InterPro" id="IPR036929">
    <property type="entry name" value="DsbDN_sf"/>
</dbReference>
<dbReference type="EMBL" id="CP043839">
    <property type="protein sequence ID" value="WOF11240.1"/>
    <property type="molecule type" value="Genomic_DNA"/>
</dbReference>
<protein>
    <recommendedName>
        <fullName evidence="3">Thiol:disulfide interchange protein DsbD N-terminal domain-containing protein</fullName>
    </recommendedName>
</protein>
<evidence type="ECO:0000313" key="7">
    <source>
        <dbReference type="Proteomes" id="UP001302374"/>
    </source>
</evidence>
<evidence type="ECO:0000256" key="2">
    <source>
        <dbReference type="SAM" id="SignalP"/>
    </source>
</evidence>
<reference evidence="5 7" key="1">
    <citation type="submission" date="2019-09" db="EMBL/GenBank/DDBJ databases">
        <title>Butyricimonas paravirosa DSM 105722 (=214-4 = JCM 18677 = CCUG 65563).</title>
        <authorList>
            <person name="Le Roy T."/>
            <person name="Cani P.D."/>
        </authorList>
    </citation>
    <scope>NUCLEOTIDE SEQUENCE [LARGE SCALE GENOMIC DNA]</scope>
    <source>
        <strain evidence="5 7">DSM 105722</strain>
    </source>
</reference>
<name>A0A7X5YCI5_9BACT</name>
<keyword evidence="2" id="KW-0732">Signal</keyword>
<dbReference type="GeneID" id="86890164"/>
<feature type="coiled-coil region" evidence="1">
    <location>
        <begin position="341"/>
        <end position="368"/>
    </location>
</feature>
<feature type="domain" description="Thiol:disulfide interchange protein DsbD N-terminal" evidence="3">
    <location>
        <begin position="538"/>
        <end position="647"/>
    </location>
</feature>
<reference evidence="4 6" key="2">
    <citation type="submission" date="2020-03" db="EMBL/GenBank/DDBJ databases">
        <title>Genomic Encyclopedia of Type Strains, Phase IV (KMG-IV): sequencing the most valuable type-strain genomes for metagenomic binning, comparative biology and taxonomic classification.</title>
        <authorList>
            <person name="Goeker M."/>
        </authorList>
    </citation>
    <scope>NUCLEOTIDE SEQUENCE [LARGE SCALE GENOMIC DNA]</scope>
    <source>
        <strain evidence="4 6">DSM 105722</strain>
    </source>
</reference>
<dbReference type="InterPro" id="IPR028250">
    <property type="entry name" value="DsbDN"/>
</dbReference>
<keyword evidence="1" id="KW-0175">Coiled coil</keyword>
<dbReference type="Pfam" id="PF11412">
    <property type="entry name" value="DsbD_N"/>
    <property type="match status" value="1"/>
</dbReference>
<dbReference type="Gene3D" id="2.60.40.1250">
    <property type="entry name" value="Thiol:disulfide interchange protein DsbD, N-terminal domain"/>
    <property type="match status" value="1"/>
</dbReference>
<dbReference type="EMBL" id="JAATLI010000007">
    <property type="protein sequence ID" value="NJC18595.1"/>
    <property type="molecule type" value="Genomic_DNA"/>
</dbReference>